<dbReference type="Pfam" id="PF00210">
    <property type="entry name" value="Ferritin"/>
    <property type="match status" value="1"/>
</dbReference>
<dbReference type="GO" id="GO:0003677">
    <property type="term" value="F:DNA binding"/>
    <property type="evidence" value="ECO:0007669"/>
    <property type="project" value="UniProtKB-KW"/>
</dbReference>
<dbReference type="Gene3D" id="1.20.1260.10">
    <property type="match status" value="1"/>
</dbReference>
<comment type="similarity">
    <text evidence="1 2">Belongs to the Dps family.</text>
</comment>
<name>A0ABS4IAU4_9BACI</name>
<keyword evidence="5" id="KW-1185">Reference proteome</keyword>
<evidence type="ECO:0000313" key="4">
    <source>
        <dbReference type="EMBL" id="MBP1968023.1"/>
    </source>
</evidence>
<dbReference type="Proteomes" id="UP001519345">
    <property type="component" value="Unassembled WGS sequence"/>
</dbReference>
<keyword evidence="4" id="KW-0238">DNA-binding</keyword>
<gene>
    <name evidence="4" type="ORF">J2Z83_000115</name>
</gene>
<dbReference type="InterPro" id="IPR023188">
    <property type="entry name" value="DPS_DNA-bd_CS"/>
</dbReference>
<organism evidence="4 5">
    <name type="scientific">Virgibacillus natechei</name>
    <dbReference type="NCBI Taxonomy" id="1216297"/>
    <lineage>
        <taxon>Bacteria</taxon>
        <taxon>Bacillati</taxon>
        <taxon>Bacillota</taxon>
        <taxon>Bacilli</taxon>
        <taxon>Bacillales</taxon>
        <taxon>Bacillaceae</taxon>
        <taxon>Virgibacillus</taxon>
    </lineage>
</organism>
<evidence type="ECO:0000259" key="3">
    <source>
        <dbReference type="Pfam" id="PF00210"/>
    </source>
</evidence>
<dbReference type="InterPro" id="IPR008331">
    <property type="entry name" value="Ferritin_DPS_dom"/>
</dbReference>
<dbReference type="CDD" id="cd01043">
    <property type="entry name" value="DPS"/>
    <property type="match status" value="1"/>
</dbReference>
<dbReference type="PRINTS" id="PR01346">
    <property type="entry name" value="HELNAPAPROT"/>
</dbReference>
<dbReference type="PIRSF" id="PIRSF005900">
    <property type="entry name" value="Dps"/>
    <property type="match status" value="1"/>
</dbReference>
<dbReference type="InterPro" id="IPR012347">
    <property type="entry name" value="Ferritin-like"/>
</dbReference>
<dbReference type="InterPro" id="IPR002177">
    <property type="entry name" value="DPS_DNA-bd"/>
</dbReference>
<dbReference type="InterPro" id="IPR009078">
    <property type="entry name" value="Ferritin-like_SF"/>
</dbReference>
<dbReference type="EMBL" id="JAGGKX010000001">
    <property type="protein sequence ID" value="MBP1968023.1"/>
    <property type="molecule type" value="Genomic_DNA"/>
</dbReference>
<dbReference type="PROSITE" id="PS00819">
    <property type="entry name" value="DPS_2"/>
    <property type="match status" value="1"/>
</dbReference>
<accession>A0ABS4IAU4</accession>
<dbReference type="SUPFAM" id="SSF47240">
    <property type="entry name" value="Ferritin-like"/>
    <property type="match status" value="1"/>
</dbReference>
<evidence type="ECO:0000313" key="5">
    <source>
        <dbReference type="Proteomes" id="UP001519345"/>
    </source>
</evidence>
<dbReference type="RefSeq" id="WP_209461266.1">
    <property type="nucleotide sequence ID" value="NZ_CP110224.1"/>
</dbReference>
<dbReference type="PROSITE" id="PS00818">
    <property type="entry name" value="DPS_1"/>
    <property type="match status" value="1"/>
</dbReference>
<dbReference type="PANTHER" id="PTHR42932:SF1">
    <property type="entry name" value="GENERAL STRESS PROTEIN 20U"/>
    <property type="match status" value="1"/>
</dbReference>
<feature type="domain" description="Ferritin/DPS" evidence="3">
    <location>
        <begin position="9"/>
        <end position="145"/>
    </location>
</feature>
<protein>
    <submittedName>
        <fullName evidence="4">Starvation-inducible DNA-binding protein</fullName>
    </submittedName>
</protein>
<evidence type="ECO:0000256" key="1">
    <source>
        <dbReference type="ARBA" id="ARBA00009497"/>
    </source>
</evidence>
<dbReference type="PANTHER" id="PTHR42932">
    <property type="entry name" value="GENERAL STRESS PROTEIN 20U"/>
    <property type="match status" value="1"/>
</dbReference>
<reference evidence="4 5" key="1">
    <citation type="submission" date="2021-03" db="EMBL/GenBank/DDBJ databases">
        <title>Genomic Encyclopedia of Type Strains, Phase IV (KMG-IV): sequencing the most valuable type-strain genomes for metagenomic binning, comparative biology and taxonomic classification.</title>
        <authorList>
            <person name="Goeker M."/>
        </authorList>
    </citation>
    <scope>NUCLEOTIDE SEQUENCE [LARGE SCALE GENOMIC DNA]</scope>
    <source>
        <strain evidence="4 5">DSM 25609</strain>
    </source>
</reference>
<proteinExistence type="inferred from homology"/>
<evidence type="ECO:0000256" key="2">
    <source>
        <dbReference type="RuleBase" id="RU003875"/>
    </source>
</evidence>
<sequence length="149" mass="17746">MENQKLVNFLNQLLSNHFVMYVKLHRYHWFVQGRHFFVLHEKFEELYQGFAEDLDEIAERILMIGGKPLATMSKFLKEATLIEANADDKEDEMIAQLIQDFEQIISEIRNEGMTYAEDQKDEPTIDLLISIQAKMEKHIWMLRAYQAYE</sequence>
<comment type="caution">
    <text evidence="4">The sequence shown here is derived from an EMBL/GenBank/DDBJ whole genome shotgun (WGS) entry which is preliminary data.</text>
</comment>